<evidence type="ECO:0000256" key="1">
    <source>
        <dbReference type="SAM" id="MobiDB-lite"/>
    </source>
</evidence>
<dbReference type="GO" id="GO:0032543">
    <property type="term" value="P:mitochondrial translation"/>
    <property type="evidence" value="ECO:0007669"/>
    <property type="project" value="TreeGrafter"/>
</dbReference>
<feature type="region of interest" description="Disordered" evidence="1">
    <location>
        <begin position="28"/>
        <end position="74"/>
    </location>
</feature>
<feature type="compositionally biased region" description="Low complexity" evidence="1">
    <location>
        <begin position="28"/>
        <end position="51"/>
    </location>
</feature>
<evidence type="ECO:0000259" key="2">
    <source>
        <dbReference type="Pfam" id="PF20978"/>
    </source>
</evidence>
<dbReference type="InterPro" id="IPR049545">
    <property type="entry name" value="Gta3_dom"/>
</dbReference>
<feature type="region of interest" description="Disordered" evidence="1">
    <location>
        <begin position="94"/>
        <end position="119"/>
    </location>
</feature>
<dbReference type="InterPro" id="IPR003837">
    <property type="entry name" value="GatC"/>
</dbReference>
<evidence type="ECO:0000313" key="3">
    <source>
        <dbReference type="EMBL" id="KAK3371541.1"/>
    </source>
</evidence>
<dbReference type="AlphaFoldDB" id="A0AAE0K7M1"/>
<protein>
    <recommendedName>
        <fullName evidence="2">Glutamyl-tRNA amidotransferase complex subunit Gta3 domain-containing protein</fullName>
    </recommendedName>
</protein>
<dbReference type="Pfam" id="PF20978">
    <property type="entry name" value="Gta3"/>
    <property type="match status" value="1"/>
</dbReference>
<accession>A0AAE0K7M1</accession>
<dbReference type="EMBL" id="JAULSN010000005">
    <property type="protein sequence ID" value="KAK3371541.1"/>
    <property type="molecule type" value="Genomic_DNA"/>
</dbReference>
<keyword evidence="4" id="KW-1185">Reference proteome</keyword>
<dbReference type="PANTHER" id="PTHR15004">
    <property type="entry name" value="GLUTAMYL-TRNA(GLN) AMIDOTRANSFERASE SUBUNIT C, MITOCHONDRIAL"/>
    <property type="match status" value="1"/>
</dbReference>
<organism evidence="3 4">
    <name type="scientific">Lasiosphaeria ovina</name>
    <dbReference type="NCBI Taxonomy" id="92902"/>
    <lineage>
        <taxon>Eukaryota</taxon>
        <taxon>Fungi</taxon>
        <taxon>Dikarya</taxon>
        <taxon>Ascomycota</taxon>
        <taxon>Pezizomycotina</taxon>
        <taxon>Sordariomycetes</taxon>
        <taxon>Sordariomycetidae</taxon>
        <taxon>Sordariales</taxon>
        <taxon>Lasiosphaeriaceae</taxon>
        <taxon>Lasiosphaeria</taxon>
    </lineage>
</organism>
<dbReference type="GO" id="GO:0030956">
    <property type="term" value="C:glutamyl-tRNA(Gln) amidotransferase complex"/>
    <property type="evidence" value="ECO:0007669"/>
    <property type="project" value="TreeGrafter"/>
</dbReference>
<name>A0AAE0K7M1_9PEZI</name>
<reference evidence="3" key="2">
    <citation type="submission" date="2023-06" db="EMBL/GenBank/DDBJ databases">
        <authorList>
            <consortium name="Lawrence Berkeley National Laboratory"/>
            <person name="Haridas S."/>
            <person name="Hensen N."/>
            <person name="Bonometti L."/>
            <person name="Westerberg I."/>
            <person name="Brannstrom I.O."/>
            <person name="Guillou S."/>
            <person name="Cros-Aarteil S."/>
            <person name="Calhoun S."/>
            <person name="Kuo A."/>
            <person name="Mondo S."/>
            <person name="Pangilinan J."/>
            <person name="Riley R."/>
            <person name="Labutti K."/>
            <person name="Andreopoulos B."/>
            <person name="Lipzen A."/>
            <person name="Chen C."/>
            <person name="Yanf M."/>
            <person name="Daum C."/>
            <person name="Ng V."/>
            <person name="Clum A."/>
            <person name="Steindorff A."/>
            <person name="Ohm R."/>
            <person name="Martin F."/>
            <person name="Silar P."/>
            <person name="Natvig D."/>
            <person name="Lalanne C."/>
            <person name="Gautier V."/>
            <person name="Ament-Velasquez S.L."/>
            <person name="Kruys A."/>
            <person name="Hutchinson M.I."/>
            <person name="Powell A.J."/>
            <person name="Barry K."/>
            <person name="Miller A.N."/>
            <person name="Grigoriev I.V."/>
            <person name="Debuchy R."/>
            <person name="Gladieux P."/>
            <person name="Thoren M.H."/>
            <person name="Johannesson H."/>
        </authorList>
    </citation>
    <scope>NUCLEOTIDE SEQUENCE</scope>
    <source>
        <strain evidence="3">CBS 958.72</strain>
    </source>
</reference>
<comment type="caution">
    <text evidence="3">The sequence shown here is derived from an EMBL/GenBank/DDBJ whole genome shotgun (WGS) entry which is preliminary data.</text>
</comment>
<evidence type="ECO:0000313" key="4">
    <source>
        <dbReference type="Proteomes" id="UP001287356"/>
    </source>
</evidence>
<feature type="domain" description="Glutamyl-tRNA amidotransferase complex subunit Gta3" evidence="2">
    <location>
        <begin position="116"/>
        <end position="172"/>
    </location>
</feature>
<proteinExistence type="predicted"/>
<dbReference type="GO" id="GO:0006450">
    <property type="term" value="P:regulation of translational fidelity"/>
    <property type="evidence" value="ECO:0007669"/>
    <property type="project" value="InterPro"/>
</dbReference>
<reference evidence="3" key="1">
    <citation type="journal article" date="2023" name="Mol. Phylogenet. Evol.">
        <title>Genome-scale phylogeny and comparative genomics of the fungal order Sordariales.</title>
        <authorList>
            <person name="Hensen N."/>
            <person name="Bonometti L."/>
            <person name="Westerberg I."/>
            <person name="Brannstrom I.O."/>
            <person name="Guillou S."/>
            <person name="Cros-Aarteil S."/>
            <person name="Calhoun S."/>
            <person name="Haridas S."/>
            <person name="Kuo A."/>
            <person name="Mondo S."/>
            <person name="Pangilinan J."/>
            <person name="Riley R."/>
            <person name="LaButti K."/>
            <person name="Andreopoulos B."/>
            <person name="Lipzen A."/>
            <person name="Chen C."/>
            <person name="Yan M."/>
            <person name="Daum C."/>
            <person name="Ng V."/>
            <person name="Clum A."/>
            <person name="Steindorff A."/>
            <person name="Ohm R.A."/>
            <person name="Martin F."/>
            <person name="Silar P."/>
            <person name="Natvig D.O."/>
            <person name="Lalanne C."/>
            <person name="Gautier V."/>
            <person name="Ament-Velasquez S.L."/>
            <person name="Kruys A."/>
            <person name="Hutchinson M.I."/>
            <person name="Powell A.J."/>
            <person name="Barry K."/>
            <person name="Miller A.N."/>
            <person name="Grigoriev I.V."/>
            <person name="Debuchy R."/>
            <person name="Gladieux P."/>
            <person name="Hiltunen Thoren M."/>
            <person name="Johannesson H."/>
        </authorList>
    </citation>
    <scope>NUCLEOTIDE SEQUENCE</scope>
    <source>
        <strain evidence="3">CBS 958.72</strain>
    </source>
</reference>
<feature type="region of interest" description="Disordered" evidence="1">
    <location>
        <begin position="245"/>
        <end position="269"/>
    </location>
</feature>
<gene>
    <name evidence="3" type="ORF">B0T24DRAFT_629400</name>
</gene>
<dbReference type="Proteomes" id="UP001287356">
    <property type="component" value="Unassembled WGS sequence"/>
</dbReference>
<sequence length="269" mass="28367">MYSTRAMIISGSSRSCVRLARRSLFSPAPASSLTTSSQAQQHPQPQQHQQQRLTSSTSAPPAPTIKRSTTARRAADTIDTAALLSQPTWSVRSLLPTTATSTTPTSTTPTASTPTDSTPVITPSQLHHLLRLSALPLPQTPASEAAQISTLQSQLSFVRAIQQVDTRGVEPLRAIRDETDAGLKEAAAAGMEVVRAALAEEDVVGRCRRPRRRRGQRSAPAGGLAGVEDWDVLGTASQRAGPYFVVRSGSSPSGADRVVAGSPAEQGNT</sequence>
<dbReference type="PANTHER" id="PTHR15004:SF0">
    <property type="entry name" value="GLUTAMYL-TRNA(GLN) AMIDOTRANSFERASE SUBUNIT C, MITOCHONDRIAL"/>
    <property type="match status" value="1"/>
</dbReference>
<dbReference type="GO" id="GO:0005739">
    <property type="term" value="C:mitochondrion"/>
    <property type="evidence" value="ECO:0007669"/>
    <property type="project" value="TreeGrafter"/>
</dbReference>
<dbReference type="GO" id="GO:0070681">
    <property type="term" value="P:glutaminyl-tRNAGln biosynthesis via transamidation"/>
    <property type="evidence" value="ECO:0007669"/>
    <property type="project" value="TreeGrafter"/>
</dbReference>